<name>A0A6N7PQQ2_9BACT</name>
<dbReference type="InterPro" id="IPR012902">
    <property type="entry name" value="N_methyl_site"/>
</dbReference>
<accession>A0A6N7PQQ2</accession>
<proteinExistence type="predicted"/>
<evidence type="ECO:0000313" key="2">
    <source>
        <dbReference type="Proteomes" id="UP000440224"/>
    </source>
</evidence>
<dbReference type="Proteomes" id="UP000440224">
    <property type="component" value="Unassembled WGS sequence"/>
</dbReference>
<dbReference type="RefSeq" id="WP_153820796.1">
    <property type="nucleotide sequence ID" value="NZ_WJIE01000005.1"/>
</dbReference>
<reference evidence="1 2" key="1">
    <citation type="submission" date="2019-10" db="EMBL/GenBank/DDBJ databases">
        <title>A soil myxobacterium in the family Polyangiaceae.</title>
        <authorList>
            <person name="Li Y."/>
            <person name="Wang J."/>
        </authorList>
    </citation>
    <scope>NUCLEOTIDE SEQUENCE [LARGE SCALE GENOMIC DNA]</scope>
    <source>
        <strain evidence="1 2">DSM 14734</strain>
    </source>
</reference>
<dbReference type="NCBIfam" id="TIGR02532">
    <property type="entry name" value="IV_pilin_GFxxxE"/>
    <property type="match status" value="1"/>
</dbReference>
<dbReference type="AlphaFoldDB" id="A0A6N7PQQ2"/>
<protein>
    <submittedName>
        <fullName evidence="1">Prepilin-type N-terminal cleavage/methylation domain-containing protein</fullName>
    </submittedName>
</protein>
<organism evidence="1 2">
    <name type="scientific">Polyangium spumosum</name>
    <dbReference type="NCBI Taxonomy" id="889282"/>
    <lineage>
        <taxon>Bacteria</taxon>
        <taxon>Pseudomonadati</taxon>
        <taxon>Myxococcota</taxon>
        <taxon>Polyangia</taxon>
        <taxon>Polyangiales</taxon>
        <taxon>Polyangiaceae</taxon>
        <taxon>Polyangium</taxon>
    </lineage>
</organism>
<sequence length="222" mass="23328">MKQRKGFTLLEVMIAVAILGLGLTAILAAQAGSFSMSAHARNISVVTGLARCKMGELEEVLQKPDGFQELDVIESGPCCEGDETPNVSCTWKIEKPTFPDPVYGEMELDTGLDIGGSPGGGLPGMPGMPGMPGGGGLDPASLGDGGLPGDPTEMLGSLLKEGMRNAYPTLKSIFENSTRRITVTVTWKQGEKEQSFDLVQWFTRPPTQGIDEDALDGGGPNG</sequence>
<evidence type="ECO:0000313" key="1">
    <source>
        <dbReference type="EMBL" id="MRG93957.1"/>
    </source>
</evidence>
<dbReference type="EMBL" id="WJIE01000005">
    <property type="protein sequence ID" value="MRG93957.1"/>
    <property type="molecule type" value="Genomic_DNA"/>
</dbReference>
<dbReference type="PROSITE" id="PS00409">
    <property type="entry name" value="PROKAR_NTER_METHYL"/>
    <property type="match status" value="1"/>
</dbReference>
<gene>
    <name evidence="1" type="ORF">GF068_18835</name>
</gene>
<keyword evidence="2" id="KW-1185">Reference proteome</keyword>
<dbReference type="OrthoDB" id="5517329at2"/>
<comment type="caution">
    <text evidence="1">The sequence shown here is derived from an EMBL/GenBank/DDBJ whole genome shotgun (WGS) entry which is preliminary data.</text>
</comment>
<dbReference type="Pfam" id="PF07963">
    <property type="entry name" value="N_methyl"/>
    <property type="match status" value="1"/>
</dbReference>